<protein>
    <submittedName>
        <fullName evidence="2">Uncharacterized protein</fullName>
    </submittedName>
</protein>
<feature type="transmembrane region" description="Helical" evidence="1">
    <location>
        <begin position="49"/>
        <end position="66"/>
    </location>
</feature>
<evidence type="ECO:0000256" key="1">
    <source>
        <dbReference type="SAM" id="Phobius"/>
    </source>
</evidence>
<dbReference type="AlphaFoldDB" id="B2VQ30"/>
<reference evidence="2" key="1">
    <citation type="submission" date="2007-11" db="EMBL/GenBank/DDBJ databases">
        <authorList>
            <person name="Heidel A.J."/>
            <person name="Gloeckner G."/>
        </authorList>
    </citation>
    <scope>NUCLEOTIDE SEQUENCE</scope>
</reference>
<organism evidence="2">
    <name type="scientific">Dictyostelium citrinum</name>
    <name type="common">Slime mold</name>
    <dbReference type="NCBI Taxonomy" id="361072"/>
    <lineage>
        <taxon>Eukaryota</taxon>
        <taxon>Amoebozoa</taxon>
        <taxon>Evosea</taxon>
        <taxon>Eumycetozoa</taxon>
        <taxon>Dictyostelia</taxon>
        <taxon>Dictyosteliales</taxon>
        <taxon>Dictyosteliaceae</taxon>
        <taxon>Dictyostelium</taxon>
    </lineage>
</organism>
<geneLocation type="mitochondrion" evidence="2"/>
<reference evidence="2" key="2">
    <citation type="journal article" date="2008" name="Mol. Biol. Evol.">
        <title>Mitochondrial genome evolution in the social amoebae.</title>
        <authorList>
            <person name="Heidel A.J."/>
            <person name="Gloeckner G."/>
        </authorList>
    </citation>
    <scope>NUCLEOTIDE SEQUENCE</scope>
</reference>
<keyword evidence="1" id="KW-1133">Transmembrane helix</keyword>
<keyword evidence="1" id="KW-0812">Transmembrane</keyword>
<keyword evidence="1" id="KW-0472">Membrane</keyword>
<name>B2VQ30_DICCI</name>
<dbReference type="EMBL" id="DQ336395">
    <property type="protein sequence ID" value="ACD12723.1"/>
    <property type="molecule type" value="Genomic_DNA"/>
</dbReference>
<sequence length="86" mass="10143">MIRNINYLIQRDKRIFGIETVTFNSNCFENWFVKGDSNLKDIRELDLKYVFAFLTIIGCNVIFLNINDLERLVYTIVILSSQGYII</sequence>
<evidence type="ECO:0000313" key="2">
    <source>
        <dbReference type="EMBL" id="ACD12723.1"/>
    </source>
</evidence>
<keyword evidence="2" id="KW-0496">Mitochondrion</keyword>
<proteinExistence type="predicted"/>
<accession>B2VQ30</accession>